<evidence type="ECO:0000313" key="2">
    <source>
        <dbReference type="Proteomes" id="UP000050956"/>
    </source>
</evidence>
<reference evidence="1 2" key="1">
    <citation type="submission" date="2015-05" db="EMBL/GenBank/DDBJ databases">
        <title>Genome sequencing and analysis of members of genus Stenotrophomonas.</title>
        <authorList>
            <person name="Patil P.P."/>
            <person name="Midha S."/>
            <person name="Patil P.B."/>
        </authorList>
    </citation>
    <scope>NUCLEOTIDE SEQUENCE [LARGE SCALE GENOMIC DNA]</scope>
    <source>
        <strain evidence="1 2">DSM 24757</strain>
    </source>
</reference>
<keyword evidence="2" id="KW-1185">Reference proteome</keyword>
<name>A0A0R0D4N2_9GAMM</name>
<dbReference type="EMBL" id="LDJM01000022">
    <property type="protein sequence ID" value="KRG76533.1"/>
    <property type="molecule type" value="Genomic_DNA"/>
</dbReference>
<protein>
    <submittedName>
        <fullName evidence="1">Uncharacterized protein</fullName>
    </submittedName>
</protein>
<dbReference type="Proteomes" id="UP000050956">
    <property type="component" value="Unassembled WGS sequence"/>
</dbReference>
<dbReference type="PATRIC" id="fig|336566.3.peg.1302"/>
<evidence type="ECO:0000313" key="1">
    <source>
        <dbReference type="EMBL" id="KRG76533.1"/>
    </source>
</evidence>
<sequence length="119" mass="12829">MTGGQTPAVQAPALHEQLQRLRVTVAGRALSGRRLRVLLAPALASEAVAAGTGCVVWYCLGPGAQGYRALASCRRSWRGWQVRWQLQVLDQAQLQQALVDDAQASARVFGRLCGGRLYA</sequence>
<proteinExistence type="predicted"/>
<gene>
    <name evidence="1" type="ORF">ABB30_09420</name>
</gene>
<dbReference type="AlphaFoldDB" id="A0A0R0D4N2"/>
<comment type="caution">
    <text evidence="1">The sequence shown here is derived from an EMBL/GenBank/DDBJ whole genome shotgun (WGS) entry which is preliminary data.</text>
</comment>
<organism evidence="1 2">
    <name type="scientific">Stenotrophomonas ginsengisoli</name>
    <dbReference type="NCBI Taxonomy" id="336566"/>
    <lineage>
        <taxon>Bacteria</taxon>
        <taxon>Pseudomonadati</taxon>
        <taxon>Pseudomonadota</taxon>
        <taxon>Gammaproteobacteria</taxon>
        <taxon>Lysobacterales</taxon>
        <taxon>Lysobacteraceae</taxon>
        <taxon>Stenotrophomonas</taxon>
    </lineage>
</organism>
<accession>A0A0R0D4N2</accession>